<organism evidence="2">
    <name type="scientific">Polysiphonia scopulorum</name>
    <dbReference type="NCBI Taxonomy" id="257860"/>
    <lineage>
        <taxon>Eukaryota</taxon>
        <taxon>Rhodophyta</taxon>
        <taxon>Florideophyceae</taxon>
        <taxon>Rhodymeniophycidae</taxon>
        <taxon>Ceramiales</taxon>
        <taxon>Rhodomelaceae</taxon>
        <taxon>Polysiphonioideae</taxon>
        <taxon>Polysiphonia</taxon>
    </lineage>
</organism>
<keyword evidence="1" id="KW-0472">Membrane</keyword>
<sequence>MLKKIYYTDYRRFFFILILSKLLLLLMLPYLNIKLTSILLLQVILLFKFKYIYIVVSSYFIKRILYIIFFTLVINTFLDYSTLTKITKLIPTCCIPYSGKLIRLYINDKQKFQLSYCYICFYLPKYMKQIFETNIKYIVIITNLYLFIKKEILFKYLIKYLSIISQTKLINVNRLNSLFSNQILEKLLDSIESIYIGIKVKNKSSKFSLVKNTTNITNICMEILLDVTYSYNITLWTKAVTLRYKNRKFLV</sequence>
<gene>
    <name evidence="2" type="primary">ConsOrf4</name>
</gene>
<evidence type="ECO:0000313" key="2">
    <source>
        <dbReference type="EMBL" id="ARW65577.1"/>
    </source>
</evidence>
<reference evidence="2" key="1">
    <citation type="journal article" date="2017" name="J. Phycol.">
        <title>Analysis of chloroplast genomes and a supermatrix inform reclassification of the Rhodomelaceae (Rhodophyta).</title>
        <authorList>
            <person name="Diaz-Tapia P."/>
            <person name="Maggs C.A."/>
            <person name="West J.A."/>
            <person name="Verbruggen H."/>
        </authorList>
    </citation>
    <scope>NUCLEOTIDE SEQUENCE</scope>
    <source>
        <strain evidence="2">PD899</strain>
    </source>
</reference>
<dbReference type="AlphaFoldDB" id="A0A1Z1MHM4"/>
<name>A0A1Z1MHM4_9FLOR</name>
<dbReference type="GeneID" id="33358581"/>
<feature type="transmembrane region" description="Helical" evidence="1">
    <location>
        <begin position="12"/>
        <end position="31"/>
    </location>
</feature>
<evidence type="ECO:0000256" key="1">
    <source>
        <dbReference type="SAM" id="Phobius"/>
    </source>
</evidence>
<protein>
    <submittedName>
        <fullName evidence="2">Uncharacterized protein</fullName>
    </submittedName>
</protein>
<keyword evidence="2" id="KW-0150">Chloroplast</keyword>
<proteinExistence type="predicted"/>
<geneLocation type="chloroplast" evidence="2"/>
<feature type="transmembrane region" description="Helical" evidence="1">
    <location>
        <begin position="37"/>
        <end position="56"/>
    </location>
</feature>
<dbReference type="RefSeq" id="YP_009396391.1">
    <property type="nucleotide sequence ID" value="NC_035282.1"/>
</dbReference>
<dbReference type="EMBL" id="MF101438">
    <property type="protein sequence ID" value="ARW65577.1"/>
    <property type="molecule type" value="Genomic_DNA"/>
</dbReference>
<keyword evidence="1" id="KW-0812">Transmembrane</keyword>
<accession>A0A1Z1MHM4</accession>
<feature type="transmembrane region" description="Helical" evidence="1">
    <location>
        <begin position="63"/>
        <end position="83"/>
    </location>
</feature>
<keyword evidence="1" id="KW-1133">Transmembrane helix</keyword>
<keyword evidence="2" id="KW-0934">Plastid</keyword>